<evidence type="ECO:0000256" key="10">
    <source>
        <dbReference type="ARBA" id="ARBA00023102"/>
    </source>
</evidence>
<dbReference type="SUPFAM" id="SSF53720">
    <property type="entry name" value="ALDH-like"/>
    <property type="match status" value="1"/>
</dbReference>
<dbReference type="GO" id="GO:0046872">
    <property type="term" value="F:metal ion binding"/>
    <property type="evidence" value="ECO:0007669"/>
    <property type="project" value="UniProtKB-KW"/>
</dbReference>
<dbReference type="InterPro" id="IPR012131">
    <property type="entry name" value="Hstdl_DH"/>
</dbReference>
<evidence type="ECO:0000256" key="9">
    <source>
        <dbReference type="ARBA" id="ARBA00023027"/>
    </source>
</evidence>
<organism evidence="13 14">
    <name type="scientific">Escherichia coli</name>
    <dbReference type="NCBI Taxonomy" id="562"/>
    <lineage>
        <taxon>Bacteria</taxon>
        <taxon>Pseudomonadati</taxon>
        <taxon>Pseudomonadota</taxon>
        <taxon>Gammaproteobacteria</taxon>
        <taxon>Enterobacterales</taxon>
        <taxon>Enterobacteriaceae</taxon>
        <taxon>Escherichia</taxon>
    </lineage>
</organism>
<comment type="pathway">
    <text evidence="3">Amino-acid biosynthesis; L-histidine biosynthesis; L-histidine from 5-phospho-alpha-D-ribose 1-diphosphate: step 9/9.</text>
</comment>
<dbReference type="Pfam" id="PF00815">
    <property type="entry name" value="Histidinol_dh"/>
    <property type="match status" value="1"/>
</dbReference>
<feature type="non-terminal residue" evidence="13">
    <location>
        <position position="1"/>
    </location>
</feature>
<evidence type="ECO:0000313" key="13">
    <source>
        <dbReference type="EMBL" id="MCV5626412.1"/>
    </source>
</evidence>
<dbReference type="Proteomes" id="UP001208624">
    <property type="component" value="Unassembled WGS sequence"/>
</dbReference>
<dbReference type="EMBL" id="JAOVKC010001543">
    <property type="protein sequence ID" value="MCV5626412.1"/>
    <property type="molecule type" value="Genomic_DNA"/>
</dbReference>
<feature type="region of interest" description="Disordered" evidence="12">
    <location>
        <begin position="1"/>
        <end position="21"/>
    </location>
</feature>
<dbReference type="AlphaFoldDB" id="A0AAP3ENP6"/>
<reference evidence="13" key="1">
    <citation type="submission" date="2023-06" db="EMBL/GenBank/DDBJ databases">
        <title>Deciphering the underlying mechanisms mediating the transmission of blaNDM gene from human to animals in China.</title>
        <authorList>
            <person name="Chen K."/>
            <person name="Chen S."/>
        </authorList>
    </citation>
    <scope>NUCLEOTIDE SEQUENCE</scope>
    <source>
        <strain evidence="13">1199</strain>
    </source>
</reference>
<dbReference type="GO" id="GO:0051287">
    <property type="term" value="F:NAD binding"/>
    <property type="evidence" value="ECO:0007669"/>
    <property type="project" value="InterPro"/>
</dbReference>
<proteinExistence type="predicted"/>
<evidence type="ECO:0000256" key="3">
    <source>
        <dbReference type="ARBA" id="ARBA00004940"/>
    </source>
</evidence>
<comment type="cofactor">
    <cofactor evidence="1">
        <name>Zn(2+)</name>
        <dbReference type="ChEBI" id="CHEBI:29105"/>
    </cofactor>
</comment>
<name>A0AAP3ENP6_ECOLX</name>
<dbReference type="GO" id="GO:0005829">
    <property type="term" value="C:cytosol"/>
    <property type="evidence" value="ECO:0007669"/>
    <property type="project" value="TreeGrafter"/>
</dbReference>
<gene>
    <name evidence="13" type="ORF">OFN31_32805</name>
</gene>
<evidence type="ECO:0000256" key="5">
    <source>
        <dbReference type="ARBA" id="ARBA00022605"/>
    </source>
</evidence>
<keyword evidence="6" id="KW-0479">Metal-binding</keyword>
<feature type="compositionally biased region" description="Polar residues" evidence="12">
    <location>
        <begin position="1"/>
        <end position="12"/>
    </location>
</feature>
<evidence type="ECO:0000256" key="7">
    <source>
        <dbReference type="ARBA" id="ARBA00022833"/>
    </source>
</evidence>
<evidence type="ECO:0000313" key="14">
    <source>
        <dbReference type="Proteomes" id="UP001208624"/>
    </source>
</evidence>
<keyword evidence="7" id="KW-0862">Zinc</keyword>
<dbReference type="PANTHER" id="PTHR21256">
    <property type="entry name" value="HISTIDINOL DEHYDROGENASE HDH"/>
    <property type="match status" value="1"/>
</dbReference>
<dbReference type="EC" id="1.1.1.23" evidence="4"/>
<keyword evidence="9" id="KW-0520">NAD</keyword>
<keyword evidence="10" id="KW-0368">Histidine biosynthesis</keyword>
<evidence type="ECO:0000256" key="2">
    <source>
        <dbReference type="ARBA" id="ARBA00003850"/>
    </source>
</evidence>
<comment type="catalytic activity">
    <reaction evidence="11">
        <text>L-histidinol + 2 NAD(+) + H2O = L-histidine + 2 NADH + 3 H(+)</text>
        <dbReference type="Rhea" id="RHEA:20641"/>
        <dbReference type="ChEBI" id="CHEBI:15377"/>
        <dbReference type="ChEBI" id="CHEBI:15378"/>
        <dbReference type="ChEBI" id="CHEBI:57540"/>
        <dbReference type="ChEBI" id="CHEBI:57595"/>
        <dbReference type="ChEBI" id="CHEBI:57699"/>
        <dbReference type="ChEBI" id="CHEBI:57945"/>
        <dbReference type="EC" id="1.1.1.23"/>
    </reaction>
</comment>
<evidence type="ECO:0000256" key="8">
    <source>
        <dbReference type="ARBA" id="ARBA00023002"/>
    </source>
</evidence>
<protein>
    <recommendedName>
        <fullName evidence="4">histidinol dehydrogenase</fullName>
        <ecNumber evidence="4">1.1.1.23</ecNumber>
    </recommendedName>
</protein>
<keyword evidence="5" id="KW-0028">Amino-acid biosynthesis</keyword>
<evidence type="ECO:0000256" key="11">
    <source>
        <dbReference type="ARBA" id="ARBA00049489"/>
    </source>
</evidence>
<evidence type="ECO:0000256" key="6">
    <source>
        <dbReference type="ARBA" id="ARBA00022723"/>
    </source>
</evidence>
<evidence type="ECO:0000256" key="12">
    <source>
        <dbReference type="SAM" id="MobiDB-lite"/>
    </source>
</evidence>
<dbReference type="Gene3D" id="1.20.5.1300">
    <property type="match status" value="1"/>
</dbReference>
<sequence length="75" mass="7952">AGDYASGTNHTLPTGGAARGFSGVTTESFMKTITFQRITSEGISRLAPTIETMAAAEGLEAHRRAAAIRRKEVEK</sequence>
<dbReference type="GO" id="GO:0004399">
    <property type="term" value="F:histidinol dehydrogenase activity"/>
    <property type="evidence" value="ECO:0007669"/>
    <property type="project" value="UniProtKB-EC"/>
</dbReference>
<dbReference type="GO" id="GO:0000105">
    <property type="term" value="P:L-histidine biosynthetic process"/>
    <property type="evidence" value="ECO:0007669"/>
    <property type="project" value="UniProtKB-KW"/>
</dbReference>
<accession>A0AAP3ENP6</accession>
<keyword evidence="8" id="KW-0560">Oxidoreductase</keyword>
<evidence type="ECO:0000256" key="1">
    <source>
        <dbReference type="ARBA" id="ARBA00001947"/>
    </source>
</evidence>
<comment type="caution">
    <text evidence="13">The sequence shown here is derived from an EMBL/GenBank/DDBJ whole genome shotgun (WGS) entry which is preliminary data.</text>
</comment>
<evidence type="ECO:0000256" key="4">
    <source>
        <dbReference type="ARBA" id="ARBA00012965"/>
    </source>
</evidence>
<dbReference type="PANTHER" id="PTHR21256:SF2">
    <property type="entry name" value="HISTIDINE BIOSYNTHESIS TRIFUNCTIONAL PROTEIN"/>
    <property type="match status" value="1"/>
</dbReference>
<dbReference type="FunFam" id="1.20.5.1300:FF:000002">
    <property type="entry name" value="Histidinol dehydrogenase, chloroplastic"/>
    <property type="match status" value="1"/>
</dbReference>
<dbReference type="InterPro" id="IPR016161">
    <property type="entry name" value="Ald_DH/histidinol_DH"/>
</dbReference>
<comment type="function">
    <text evidence="2">Catalyzes the sequential NAD-dependent oxidations of L-histidinol to L-histidinaldehyde and then to L-histidine.</text>
</comment>